<keyword evidence="1" id="KW-0812">Transmembrane</keyword>
<dbReference type="EMBL" id="JADIVZ010000016">
    <property type="protein sequence ID" value="MBF4163878.1"/>
    <property type="molecule type" value="Genomic_DNA"/>
</dbReference>
<evidence type="ECO:0000313" key="2">
    <source>
        <dbReference type="EMBL" id="MBF4163878.1"/>
    </source>
</evidence>
<dbReference type="AlphaFoldDB" id="A0A930UZQ1"/>
<keyword evidence="1" id="KW-0472">Membrane</keyword>
<evidence type="ECO:0000313" key="3">
    <source>
        <dbReference type="Proteomes" id="UP000656804"/>
    </source>
</evidence>
<proteinExistence type="predicted"/>
<accession>A0A930UZQ1</accession>
<dbReference type="Pfam" id="PF14012">
    <property type="entry name" value="DUF4229"/>
    <property type="match status" value="1"/>
</dbReference>
<feature type="transmembrane region" description="Helical" evidence="1">
    <location>
        <begin position="35"/>
        <end position="54"/>
    </location>
</feature>
<keyword evidence="3" id="KW-1185">Reference proteome</keyword>
<gene>
    <name evidence="2" type="ORF">ISG29_19570</name>
</gene>
<reference evidence="2" key="1">
    <citation type="submission" date="2020-11" db="EMBL/GenBank/DDBJ databases">
        <title>Nocardioides sp. CBS4Y-1, whole genome shotgun sequence.</title>
        <authorList>
            <person name="Tuo L."/>
        </authorList>
    </citation>
    <scope>NUCLEOTIDE SEQUENCE</scope>
    <source>
        <strain evidence="2">CBS4Y-1</strain>
    </source>
</reference>
<organism evidence="2 3">
    <name type="scientific">Nocardioides acrostichi</name>
    <dbReference type="NCBI Taxonomy" id="2784339"/>
    <lineage>
        <taxon>Bacteria</taxon>
        <taxon>Bacillati</taxon>
        <taxon>Actinomycetota</taxon>
        <taxon>Actinomycetes</taxon>
        <taxon>Propionibacteriales</taxon>
        <taxon>Nocardioidaceae</taxon>
        <taxon>Nocardioides</taxon>
    </lineage>
</organism>
<evidence type="ECO:0000256" key="1">
    <source>
        <dbReference type="SAM" id="Phobius"/>
    </source>
</evidence>
<name>A0A930UZQ1_9ACTN</name>
<keyword evidence="1" id="KW-1133">Transmembrane helix</keyword>
<feature type="transmembrane region" description="Helical" evidence="1">
    <location>
        <begin position="12"/>
        <end position="29"/>
    </location>
</feature>
<dbReference type="InterPro" id="IPR025323">
    <property type="entry name" value="DUF4229"/>
</dbReference>
<dbReference type="RefSeq" id="WP_194505138.1">
    <property type="nucleotide sequence ID" value="NZ_JADIVZ010000016.1"/>
</dbReference>
<dbReference type="Proteomes" id="UP000656804">
    <property type="component" value="Unassembled WGS sequence"/>
</dbReference>
<comment type="caution">
    <text evidence="2">The sequence shown here is derived from an EMBL/GenBank/DDBJ whole genome shotgun (WGS) entry which is preliminary data.</text>
</comment>
<sequence>MKEFAIYTGLRLLLFVAAVGVVLGVWALLSDSVNLLVALVAALVISGVGSYFLLNGPREALARTIDERARRATAKFDEMRAKEDAE</sequence>
<protein>
    <submittedName>
        <fullName evidence="2">DUF4229 domain-containing protein</fullName>
    </submittedName>
</protein>